<dbReference type="InterPro" id="IPR036388">
    <property type="entry name" value="WH-like_DNA-bd_sf"/>
</dbReference>
<evidence type="ECO:0000313" key="6">
    <source>
        <dbReference type="EMBL" id="SKB82200.1"/>
    </source>
</evidence>
<dbReference type="CDD" id="cd08411">
    <property type="entry name" value="PBP2_OxyR"/>
    <property type="match status" value="1"/>
</dbReference>
<protein>
    <submittedName>
        <fullName evidence="6">LysR family transcriptional regulator, hydrogen peroxide-inducible genes activator</fullName>
    </submittedName>
</protein>
<dbReference type="InterPro" id="IPR005119">
    <property type="entry name" value="LysR_subst-bd"/>
</dbReference>
<evidence type="ECO:0000256" key="2">
    <source>
        <dbReference type="ARBA" id="ARBA00023015"/>
    </source>
</evidence>
<dbReference type="Gene3D" id="3.40.190.10">
    <property type="entry name" value="Periplasmic binding protein-like II"/>
    <property type="match status" value="2"/>
</dbReference>
<dbReference type="EMBL" id="FUYQ01000026">
    <property type="protein sequence ID" value="SKB82200.1"/>
    <property type="molecule type" value="Genomic_DNA"/>
</dbReference>
<accession>A0A1T5EEP0</accession>
<keyword evidence="3" id="KW-0238">DNA-binding</keyword>
<dbReference type="PANTHER" id="PTHR30419:SF29">
    <property type="entry name" value="LYSR-FAMILY TRANSCRIPTIONAL REGULATOR"/>
    <property type="match status" value="1"/>
</dbReference>
<dbReference type="GO" id="GO:0003677">
    <property type="term" value="F:DNA binding"/>
    <property type="evidence" value="ECO:0007669"/>
    <property type="project" value="UniProtKB-KW"/>
</dbReference>
<dbReference type="Pfam" id="PF00126">
    <property type="entry name" value="HTH_1"/>
    <property type="match status" value="1"/>
</dbReference>
<dbReference type="PRINTS" id="PR00039">
    <property type="entry name" value="HTHLYSR"/>
</dbReference>
<dbReference type="Proteomes" id="UP000190852">
    <property type="component" value="Unassembled WGS sequence"/>
</dbReference>
<keyword evidence="4" id="KW-0804">Transcription</keyword>
<dbReference type="InterPro" id="IPR050950">
    <property type="entry name" value="HTH-type_LysR_regulators"/>
</dbReference>
<evidence type="ECO:0000256" key="3">
    <source>
        <dbReference type="ARBA" id="ARBA00023125"/>
    </source>
</evidence>
<evidence type="ECO:0000256" key="1">
    <source>
        <dbReference type="ARBA" id="ARBA00009437"/>
    </source>
</evidence>
<evidence type="ECO:0000259" key="5">
    <source>
        <dbReference type="PROSITE" id="PS50931"/>
    </source>
</evidence>
<evidence type="ECO:0000256" key="4">
    <source>
        <dbReference type="ARBA" id="ARBA00023163"/>
    </source>
</evidence>
<dbReference type="GO" id="GO:0003700">
    <property type="term" value="F:DNA-binding transcription factor activity"/>
    <property type="evidence" value="ECO:0007669"/>
    <property type="project" value="InterPro"/>
</dbReference>
<name>A0A1T5EEP0_9BACT</name>
<dbReference type="GO" id="GO:0005829">
    <property type="term" value="C:cytosol"/>
    <property type="evidence" value="ECO:0007669"/>
    <property type="project" value="TreeGrafter"/>
</dbReference>
<dbReference type="SUPFAM" id="SSF53850">
    <property type="entry name" value="Periplasmic binding protein-like II"/>
    <property type="match status" value="1"/>
</dbReference>
<dbReference type="PROSITE" id="PS50931">
    <property type="entry name" value="HTH_LYSR"/>
    <property type="match status" value="1"/>
</dbReference>
<feature type="domain" description="HTH lysR-type" evidence="5">
    <location>
        <begin position="31"/>
        <end position="88"/>
    </location>
</feature>
<dbReference type="InterPro" id="IPR036390">
    <property type="entry name" value="WH_DNA-bd_sf"/>
</dbReference>
<evidence type="ECO:0000313" key="7">
    <source>
        <dbReference type="Proteomes" id="UP000190852"/>
    </source>
</evidence>
<proteinExistence type="inferred from homology"/>
<dbReference type="Gene3D" id="1.10.10.10">
    <property type="entry name" value="Winged helix-like DNA-binding domain superfamily/Winged helix DNA-binding domain"/>
    <property type="match status" value="1"/>
</dbReference>
<dbReference type="SUPFAM" id="SSF46785">
    <property type="entry name" value="Winged helix' DNA-binding domain"/>
    <property type="match status" value="1"/>
</dbReference>
<dbReference type="PANTHER" id="PTHR30419">
    <property type="entry name" value="HTH-TYPE TRANSCRIPTIONAL REGULATOR YBHD"/>
    <property type="match status" value="1"/>
</dbReference>
<dbReference type="AlphaFoldDB" id="A0A1T5EEP0"/>
<comment type="similarity">
    <text evidence="1">Belongs to the LysR transcriptional regulatory family.</text>
</comment>
<dbReference type="InterPro" id="IPR000847">
    <property type="entry name" value="LysR_HTH_N"/>
</dbReference>
<reference evidence="7" key="1">
    <citation type="submission" date="2017-02" db="EMBL/GenBank/DDBJ databases">
        <authorList>
            <person name="Varghese N."/>
            <person name="Submissions S."/>
        </authorList>
    </citation>
    <scope>NUCLEOTIDE SEQUENCE [LARGE SCALE GENOMIC DNA]</scope>
    <source>
        <strain evidence="7">DSM 24967</strain>
    </source>
</reference>
<dbReference type="Pfam" id="PF03466">
    <property type="entry name" value="LysR_substrate"/>
    <property type="match status" value="1"/>
</dbReference>
<gene>
    <name evidence="6" type="ORF">SAMN05660349_02923</name>
</gene>
<keyword evidence="2" id="KW-0805">Transcription regulation</keyword>
<sequence length="338" mass="39053">MYYKDTSLNGACQTDNFYLCIDEIYYKQQQMNIQQLEYILAVDTFRHFAKAAEHCNVTQPTLSMMILKLEDEIGVKIFDRSIQPVKVTPTGRKVIEQARKILYQTSLIQDIVNEAEQSLKGTFRLAVLPTIAPYLLPRFFHKLTGSHPEMDIRILEMKTQPSINALINGEIDAAIIASLPGDKQLQYDTLYYEEFFGYISRNEAIFKNDLVRSADINEEKLWLLDEGHCFRDQLMRYCQMESVKINQAAYRLGSMETFMRMVESGNGITFIPELAVHQLSSEQKELVRPFAIPKPARQIILATRTDFIRSKLLSIIIESIRDNVPKQMHTLQAIQRIV</sequence>
<dbReference type="FunFam" id="1.10.10.10:FF:000001">
    <property type="entry name" value="LysR family transcriptional regulator"/>
    <property type="match status" value="1"/>
</dbReference>
<keyword evidence="7" id="KW-1185">Reference proteome</keyword>
<organism evidence="6 7">
    <name type="scientific">Parabacteroides chartae</name>
    <dbReference type="NCBI Taxonomy" id="1037355"/>
    <lineage>
        <taxon>Bacteria</taxon>
        <taxon>Pseudomonadati</taxon>
        <taxon>Bacteroidota</taxon>
        <taxon>Bacteroidia</taxon>
        <taxon>Bacteroidales</taxon>
        <taxon>Tannerellaceae</taxon>
        <taxon>Parabacteroides</taxon>
    </lineage>
</organism>